<dbReference type="RefSeq" id="WP_200597244.1">
    <property type="nucleotide sequence ID" value="NZ_JAEPBG010000018.1"/>
</dbReference>
<feature type="transmembrane region" description="Helical" evidence="7">
    <location>
        <begin position="489"/>
        <end position="508"/>
    </location>
</feature>
<keyword evidence="5 7" id="KW-0472">Membrane</keyword>
<sequence>MQQLRGVSRHFLSDKGAAMTAQSESAAPREPRLRHWIDRLIASDPALDHLKTGARAFIVAVIATLALRALAQWLGQDPQLAILGIAVPMMSATMIRDPAPRQQRISLLLAVPVAVAVNAIGSLAAGQAWVSGALFVAVVFLAFEARRYGPRGTGLGMTALYAYFFALLLKSQPDKLAWQTLLLCVGYAIAGMVRFVLIADRPQATLQRMRCAMRARVAALLDALTQGFARGTANKAEAVARADSAALNALSLQIEAHLRRHARAAQADNEGLRERMLDCEMAVEAIVSAAHAAAGADHAAPAAAERMAALLARLRVAVRSDTAFDAAELYAAIADPALPLDAMQRWRLRHAARTLLRGEAWRMPAPALTGMEQETGGPAKTPGLFTLDGPTRQAIRASVACLGAILAGQLISSQRWYWAVIAAFLVFNRAITPGQTLAQAWKRVLATVAGVAAGLVIAEFTQGSTALELALLYGLIALGFYLFQAANTVFVLLLTVMLALLYELLGMYRPHLLTLRLTETLAGAVMAVLAACFVLPVSTGEHADEKSAALLRDAAKLLRRAFEAGHEEPRDALRDLDRKLQALREALEPVTSSFYPAPKAAQQERLRRLAIVVYCVRHLYHLSDRHDTVPAAAEALHAMADAVAANVDTLADGFEGKSDGAAFQPLPRERKASLWDGDAEEGAVATSRILANWLWEANEAVTGMRGGK</sequence>
<dbReference type="PANTHER" id="PTHR30509">
    <property type="entry name" value="P-HYDROXYBENZOIC ACID EFFLUX PUMP SUBUNIT-RELATED"/>
    <property type="match status" value="1"/>
</dbReference>
<dbReference type="Pfam" id="PF13515">
    <property type="entry name" value="FUSC_2"/>
    <property type="match status" value="1"/>
</dbReference>
<evidence type="ECO:0000256" key="5">
    <source>
        <dbReference type="ARBA" id="ARBA00023136"/>
    </source>
</evidence>
<accession>A0A934W9K1</accession>
<keyword evidence="10" id="KW-1185">Reference proteome</keyword>
<feature type="domain" description="Integral membrane bound transporter" evidence="8">
    <location>
        <begin position="404"/>
        <end position="529"/>
    </location>
</feature>
<evidence type="ECO:0000256" key="6">
    <source>
        <dbReference type="ARBA" id="ARBA00043993"/>
    </source>
</evidence>
<reference evidence="9" key="1">
    <citation type="submission" date="2021-01" db="EMBL/GenBank/DDBJ databases">
        <title>Genome sequence of strain Noviherbaspirillum sp. DKR-6.</title>
        <authorList>
            <person name="Chaudhary D.K."/>
        </authorList>
    </citation>
    <scope>NUCLEOTIDE SEQUENCE</scope>
    <source>
        <strain evidence="9">DKR-6</strain>
    </source>
</reference>
<evidence type="ECO:0000256" key="3">
    <source>
        <dbReference type="ARBA" id="ARBA00022692"/>
    </source>
</evidence>
<evidence type="ECO:0000256" key="2">
    <source>
        <dbReference type="ARBA" id="ARBA00022475"/>
    </source>
</evidence>
<evidence type="ECO:0000259" key="8">
    <source>
        <dbReference type="Pfam" id="PF13515"/>
    </source>
</evidence>
<comment type="subcellular location">
    <subcellularLocation>
        <location evidence="1">Cell membrane</location>
        <topology evidence="1">Multi-pass membrane protein</topology>
    </subcellularLocation>
</comment>
<keyword evidence="2" id="KW-1003">Cell membrane</keyword>
<feature type="transmembrane region" description="Helical" evidence="7">
    <location>
        <begin position="105"/>
        <end position="122"/>
    </location>
</feature>
<feature type="transmembrane region" description="Helical" evidence="7">
    <location>
        <begin position="128"/>
        <end position="145"/>
    </location>
</feature>
<evidence type="ECO:0000256" key="1">
    <source>
        <dbReference type="ARBA" id="ARBA00004651"/>
    </source>
</evidence>
<organism evidence="9 10">
    <name type="scientific">Noviherbaspirillum pedocola</name>
    <dbReference type="NCBI Taxonomy" id="2801341"/>
    <lineage>
        <taxon>Bacteria</taxon>
        <taxon>Pseudomonadati</taxon>
        <taxon>Pseudomonadota</taxon>
        <taxon>Betaproteobacteria</taxon>
        <taxon>Burkholderiales</taxon>
        <taxon>Oxalobacteraceae</taxon>
        <taxon>Noviherbaspirillum</taxon>
    </lineage>
</organism>
<dbReference type="InterPro" id="IPR049453">
    <property type="entry name" value="Memb_transporter_dom"/>
</dbReference>
<evidence type="ECO:0000256" key="7">
    <source>
        <dbReference type="SAM" id="Phobius"/>
    </source>
</evidence>
<dbReference type="EMBL" id="JAEPBG010000018">
    <property type="protein sequence ID" value="MBK4738223.1"/>
    <property type="molecule type" value="Genomic_DNA"/>
</dbReference>
<keyword evidence="4 7" id="KW-1133">Transmembrane helix</keyword>
<evidence type="ECO:0000313" key="9">
    <source>
        <dbReference type="EMBL" id="MBK4738223.1"/>
    </source>
</evidence>
<protein>
    <submittedName>
        <fullName evidence="9">FUSC family protein</fullName>
    </submittedName>
</protein>
<proteinExistence type="inferred from homology"/>
<dbReference type="PANTHER" id="PTHR30509:SF9">
    <property type="entry name" value="MULTIDRUG RESISTANCE PROTEIN MDTO"/>
    <property type="match status" value="1"/>
</dbReference>
<name>A0A934W9K1_9BURK</name>
<comment type="caution">
    <text evidence="9">The sequence shown here is derived from an EMBL/GenBank/DDBJ whole genome shotgun (WGS) entry which is preliminary data.</text>
</comment>
<feature type="transmembrane region" description="Helical" evidence="7">
    <location>
        <begin position="152"/>
        <end position="170"/>
    </location>
</feature>
<evidence type="ECO:0000256" key="4">
    <source>
        <dbReference type="ARBA" id="ARBA00022989"/>
    </source>
</evidence>
<comment type="similarity">
    <text evidence="6">Belongs to the YccS/YhfK family.</text>
</comment>
<dbReference type="GO" id="GO:0005886">
    <property type="term" value="C:plasma membrane"/>
    <property type="evidence" value="ECO:0007669"/>
    <property type="project" value="UniProtKB-SubCell"/>
</dbReference>
<keyword evidence="3 7" id="KW-0812">Transmembrane</keyword>
<dbReference type="Proteomes" id="UP000622890">
    <property type="component" value="Unassembled WGS sequence"/>
</dbReference>
<gene>
    <name evidence="9" type="ORF">JJB74_26670</name>
</gene>
<evidence type="ECO:0000313" key="10">
    <source>
        <dbReference type="Proteomes" id="UP000622890"/>
    </source>
</evidence>
<feature type="transmembrane region" description="Helical" evidence="7">
    <location>
        <begin position="520"/>
        <end position="538"/>
    </location>
</feature>
<feature type="transmembrane region" description="Helical" evidence="7">
    <location>
        <begin position="440"/>
        <end position="458"/>
    </location>
</feature>
<feature type="transmembrane region" description="Helical" evidence="7">
    <location>
        <begin position="176"/>
        <end position="199"/>
    </location>
</feature>
<dbReference type="AlphaFoldDB" id="A0A934W9K1"/>